<dbReference type="RefSeq" id="WP_118900557.1">
    <property type="nucleotide sequence ID" value="NZ_JBHLWZ010000022.1"/>
</dbReference>
<keyword evidence="6 10" id="KW-0560">Oxidoreductase</keyword>
<dbReference type="Proteomes" id="UP000284822">
    <property type="component" value="Unassembled WGS sequence"/>
</dbReference>
<feature type="binding site" evidence="10">
    <location>
        <position position="103"/>
    </location>
    <ligand>
        <name>NAD(+)</name>
        <dbReference type="ChEBI" id="CHEBI:57540"/>
    </ligand>
</feature>
<evidence type="ECO:0000256" key="5">
    <source>
        <dbReference type="ARBA" id="ARBA00016495"/>
    </source>
</evidence>
<dbReference type="InterPro" id="IPR011304">
    <property type="entry name" value="L-lactate_DH"/>
</dbReference>
<dbReference type="InterPro" id="IPR018177">
    <property type="entry name" value="L-lactate_DH_AS"/>
</dbReference>
<dbReference type="InterPro" id="IPR036291">
    <property type="entry name" value="NAD(P)-bd_dom_sf"/>
</dbReference>
<comment type="caution">
    <text evidence="10">Lacks conserved residue(s) required for the propagation of feature annotation.</text>
</comment>
<feature type="binding site" evidence="10">
    <location>
        <begin position="122"/>
        <end position="125"/>
    </location>
    <ligand>
        <name>substrate</name>
    </ligand>
</feature>
<feature type="binding site" evidence="13">
    <location>
        <begin position="12"/>
        <end position="17"/>
    </location>
    <ligand>
        <name>NAD(+)</name>
        <dbReference type="ChEBI" id="CHEBI:57540"/>
    </ligand>
</feature>
<dbReference type="NCBIfam" id="NF000824">
    <property type="entry name" value="PRK00066.1"/>
    <property type="match status" value="1"/>
</dbReference>
<keyword evidence="10" id="KW-0963">Cytoplasm</keyword>
<feature type="binding site" evidence="12">
    <location>
        <position position="153"/>
    </location>
    <ligand>
        <name>substrate</name>
    </ligand>
</feature>
<dbReference type="Proteomes" id="UP000284109">
    <property type="component" value="Unassembled WGS sequence"/>
</dbReference>
<comment type="subcellular location">
    <subcellularLocation>
        <location evidence="10">Cytoplasm</location>
    </subcellularLocation>
</comment>
<feature type="binding site" evidence="10 12">
    <location>
        <position position="90"/>
    </location>
    <ligand>
        <name>substrate</name>
    </ligand>
</feature>
<evidence type="ECO:0000256" key="12">
    <source>
        <dbReference type="PIRSR" id="PIRSR000102-2"/>
    </source>
</evidence>
<evidence type="ECO:0000256" key="2">
    <source>
        <dbReference type="ARBA" id="ARBA00006054"/>
    </source>
</evidence>
<dbReference type="Gene3D" id="3.40.50.720">
    <property type="entry name" value="NAD(P)-binding Rossmann-like Domain"/>
    <property type="match status" value="1"/>
</dbReference>
<dbReference type="InterPro" id="IPR001236">
    <property type="entry name" value="Lactate/malate_DH_N"/>
</dbReference>
<reference evidence="18 19" key="1">
    <citation type="submission" date="2018-07" db="EMBL/GenBank/DDBJ databases">
        <title>Genome sequences of six Lactobacillus spp. isolated from bumble bee guts.</title>
        <authorList>
            <person name="Motta E.V.S."/>
            <person name="Moran N.A."/>
        </authorList>
    </citation>
    <scope>NUCLEOTIDE SEQUENCE [LARGE SCALE GENOMIC DNA]</scope>
    <source>
        <strain evidence="17 18">BI-1.1</strain>
        <strain evidence="16 19">LV-8.1</strain>
    </source>
</reference>
<dbReference type="InterPro" id="IPR015955">
    <property type="entry name" value="Lactate_DH/Glyco_Ohase_4_C"/>
</dbReference>
<dbReference type="PANTHER" id="PTHR43128">
    <property type="entry name" value="L-2-HYDROXYCARBOXYLATE DEHYDROGENASE (NAD(P)(+))"/>
    <property type="match status" value="1"/>
</dbReference>
<dbReference type="AlphaFoldDB" id="A0A3R6ZDB9"/>
<name>A0A3R6ZDB9_9LACO</name>
<dbReference type="SUPFAM" id="SSF51735">
    <property type="entry name" value="NAD(P)-binding Rossmann-fold domains"/>
    <property type="match status" value="1"/>
</dbReference>
<feature type="binding site" evidence="13">
    <location>
        <position position="97"/>
    </location>
    <ligand>
        <name>NAD(+)</name>
        <dbReference type="ChEBI" id="CHEBI:57540"/>
    </ligand>
</feature>
<evidence type="ECO:0000256" key="3">
    <source>
        <dbReference type="ARBA" id="ARBA00011881"/>
    </source>
</evidence>
<gene>
    <name evidence="10" type="primary">ldh</name>
    <name evidence="17" type="ORF">DS831_03755</name>
    <name evidence="16" type="ORF">DS832_07230</name>
</gene>
<keyword evidence="18" id="KW-1185">Reference proteome</keyword>
<protein>
    <recommendedName>
        <fullName evidence="5 10">L-lactate dehydrogenase</fullName>
        <shortName evidence="10">L-LDH</shortName>
        <ecNumber evidence="4 10">1.1.1.27</ecNumber>
    </recommendedName>
</protein>
<evidence type="ECO:0000313" key="16">
    <source>
        <dbReference type="EMBL" id="RHW45609.1"/>
    </source>
</evidence>
<comment type="subunit">
    <text evidence="3 10">Homotetramer.</text>
</comment>
<feature type="active site" description="Proton acceptor" evidence="10 11">
    <location>
        <position position="177"/>
    </location>
</feature>
<comment type="caution">
    <text evidence="17">The sequence shown here is derived from an EMBL/GenBank/DDBJ whole genome shotgun (WGS) entry which is preliminary data.</text>
</comment>
<dbReference type="PROSITE" id="PS00064">
    <property type="entry name" value="L_LDH"/>
    <property type="match status" value="1"/>
</dbReference>
<evidence type="ECO:0000256" key="6">
    <source>
        <dbReference type="ARBA" id="ARBA00023002"/>
    </source>
</evidence>
<feature type="binding site" evidence="10">
    <location>
        <position position="16"/>
    </location>
    <ligand>
        <name>NAD(+)</name>
        <dbReference type="ChEBI" id="CHEBI:57540"/>
    </ligand>
</feature>
<dbReference type="UniPathway" id="UPA00554">
    <property type="reaction ID" value="UER00611"/>
</dbReference>
<dbReference type="NCBIfam" id="TIGR01771">
    <property type="entry name" value="L-LDH-NAD"/>
    <property type="match status" value="1"/>
</dbReference>
<dbReference type="InterPro" id="IPR022383">
    <property type="entry name" value="Lactate/malate_DH_C"/>
</dbReference>
<feature type="binding site" evidence="12">
    <location>
        <position position="84"/>
    </location>
    <ligand>
        <name>substrate</name>
    </ligand>
</feature>
<feature type="domain" description="Lactate/malate dehydrogenase N-terminal" evidence="14">
    <location>
        <begin position="7"/>
        <end position="144"/>
    </location>
</feature>
<evidence type="ECO:0000313" key="19">
    <source>
        <dbReference type="Proteomes" id="UP000284822"/>
    </source>
</evidence>
<evidence type="ECO:0000256" key="7">
    <source>
        <dbReference type="ARBA" id="ARBA00023027"/>
    </source>
</evidence>
<comment type="similarity">
    <text evidence="2 10">Belongs to the LDH/MDH superfamily. LDH family.</text>
</comment>
<dbReference type="GO" id="GO:0004459">
    <property type="term" value="F:L-lactate dehydrogenase (NAD+) activity"/>
    <property type="evidence" value="ECO:0007669"/>
    <property type="project" value="UniProtKB-UniRule"/>
</dbReference>
<dbReference type="GO" id="GO:0006089">
    <property type="term" value="P:lactate metabolic process"/>
    <property type="evidence" value="ECO:0007669"/>
    <property type="project" value="TreeGrafter"/>
</dbReference>
<feature type="binding site" evidence="12">
    <location>
        <position position="122"/>
    </location>
    <ligand>
        <name>substrate</name>
    </ligand>
</feature>
<feature type="binding site" evidence="10">
    <location>
        <position position="227"/>
    </location>
    <ligand>
        <name>substrate</name>
    </ligand>
</feature>
<evidence type="ECO:0000256" key="4">
    <source>
        <dbReference type="ARBA" id="ARBA00012967"/>
    </source>
</evidence>
<organism evidence="17 18">
    <name type="scientific">Bombilactobacillus bombi</name>
    <dbReference type="NCBI Taxonomy" id="1303590"/>
    <lineage>
        <taxon>Bacteria</taxon>
        <taxon>Bacillati</taxon>
        <taxon>Bacillota</taxon>
        <taxon>Bacilli</taxon>
        <taxon>Lactobacillales</taxon>
        <taxon>Lactobacillaceae</taxon>
        <taxon>Bombilactobacillus</taxon>
    </lineage>
</organism>
<evidence type="ECO:0000313" key="18">
    <source>
        <dbReference type="Proteomes" id="UP000284109"/>
    </source>
</evidence>
<evidence type="ECO:0000259" key="14">
    <source>
        <dbReference type="Pfam" id="PF00056"/>
    </source>
</evidence>
<dbReference type="CDD" id="cd05291">
    <property type="entry name" value="HicDH_like"/>
    <property type="match status" value="1"/>
</dbReference>
<dbReference type="HAMAP" id="MF_00488">
    <property type="entry name" value="Lactate_dehydrog"/>
    <property type="match status" value="1"/>
</dbReference>
<dbReference type="OrthoDB" id="9802969at2"/>
<evidence type="ECO:0000313" key="17">
    <source>
        <dbReference type="EMBL" id="RHW51150.1"/>
    </source>
</evidence>
<evidence type="ECO:0000259" key="15">
    <source>
        <dbReference type="Pfam" id="PF02866"/>
    </source>
</evidence>
<feature type="domain" description="Lactate/malate dehydrogenase C-terminal" evidence="15">
    <location>
        <begin position="147"/>
        <end position="307"/>
    </location>
</feature>
<dbReference type="SUPFAM" id="SSF56327">
    <property type="entry name" value="LDH C-terminal domain-like"/>
    <property type="match status" value="1"/>
</dbReference>
<evidence type="ECO:0000256" key="8">
    <source>
        <dbReference type="ARBA" id="ARBA00049258"/>
    </source>
</evidence>
<dbReference type="GO" id="GO:0006096">
    <property type="term" value="P:glycolytic process"/>
    <property type="evidence" value="ECO:0007669"/>
    <property type="project" value="UniProtKB-UniRule"/>
</dbReference>
<feature type="binding site" evidence="10">
    <location>
        <position position="145"/>
    </location>
    <ligand>
        <name>NAD(+)</name>
        <dbReference type="ChEBI" id="CHEBI:57540"/>
    </ligand>
</feature>
<feature type="binding site" evidence="10">
    <location>
        <begin position="150"/>
        <end position="153"/>
    </location>
    <ligand>
        <name>substrate</name>
    </ligand>
</feature>
<evidence type="ECO:0000256" key="13">
    <source>
        <dbReference type="PIRSR" id="PIRSR000102-3"/>
    </source>
</evidence>
<comment type="catalytic activity">
    <reaction evidence="8 10">
        <text>(S)-lactate + NAD(+) = pyruvate + NADH + H(+)</text>
        <dbReference type="Rhea" id="RHEA:23444"/>
        <dbReference type="ChEBI" id="CHEBI:15361"/>
        <dbReference type="ChEBI" id="CHEBI:15378"/>
        <dbReference type="ChEBI" id="CHEBI:16651"/>
        <dbReference type="ChEBI" id="CHEBI:57540"/>
        <dbReference type="ChEBI" id="CHEBI:57945"/>
        <dbReference type="EC" id="1.1.1.27"/>
    </reaction>
</comment>
<keyword evidence="7 10" id="KW-0520">NAD</keyword>
<dbReference type="PANTHER" id="PTHR43128:SF16">
    <property type="entry name" value="L-LACTATE DEHYDROGENASE"/>
    <property type="match status" value="1"/>
</dbReference>
<feature type="binding site" evidence="10">
    <location>
        <position position="67"/>
    </location>
    <ligand>
        <name>NAD(+)</name>
        <dbReference type="ChEBI" id="CHEBI:57540"/>
    </ligand>
</feature>
<evidence type="ECO:0000256" key="1">
    <source>
        <dbReference type="ARBA" id="ARBA00004843"/>
    </source>
</evidence>
<feature type="binding site" evidence="10">
    <location>
        <begin position="81"/>
        <end position="82"/>
    </location>
    <ligand>
        <name>NAD(+)</name>
        <dbReference type="ChEBI" id="CHEBI:57540"/>
    </ligand>
</feature>
<comment type="function">
    <text evidence="9 10">Catalyzes the conversion of lactate to pyruvate.</text>
</comment>
<feature type="binding site" evidence="10 13">
    <location>
        <position position="37"/>
    </location>
    <ligand>
        <name>NAD(+)</name>
        <dbReference type="ChEBI" id="CHEBI:57540"/>
    </ligand>
</feature>
<dbReference type="Pfam" id="PF00056">
    <property type="entry name" value="Ldh_1_N"/>
    <property type="match status" value="1"/>
</dbReference>
<dbReference type="EC" id="1.1.1.27" evidence="4 10"/>
<comment type="pathway">
    <text evidence="1 10">Fermentation; pyruvate fermentation to lactate; (S)-lactate from pyruvate: step 1/1.</text>
</comment>
<dbReference type="InterPro" id="IPR001557">
    <property type="entry name" value="L-lactate/malate_DH"/>
</dbReference>
<evidence type="ECO:0000256" key="9">
    <source>
        <dbReference type="ARBA" id="ARBA00056904"/>
    </source>
</evidence>
<dbReference type="Pfam" id="PF02866">
    <property type="entry name" value="Ldh_1_C"/>
    <property type="match status" value="1"/>
</dbReference>
<dbReference type="PIRSF" id="PIRSF000102">
    <property type="entry name" value="Lac_mal_DH"/>
    <property type="match status" value="1"/>
</dbReference>
<dbReference type="EMBL" id="QOCR01000002">
    <property type="protein sequence ID" value="RHW51150.1"/>
    <property type="molecule type" value="Genomic_DNA"/>
</dbReference>
<dbReference type="EMBL" id="QOCS01000016">
    <property type="protein sequence ID" value="RHW45609.1"/>
    <property type="molecule type" value="Genomic_DNA"/>
</dbReference>
<sequence length="308" mass="33120">MKINQRKVLLVGDGAVGSSFAFSLLQNCQVDELVITDLKKDHVNGDVADLEDIIPLESNTKISAGEYSDAQDAAIVVITAGVPRKPGESRLDLVQKNYQILKSIVEPIVASGFQGCFVVSSNPVDILTTLTQKLSGFPKNKVIGTGTSLDTARLKVALAQKLNVAVNDINSYVLGEHGDSSFVNFEETTVLGRPLAELITLAETDKEELEQQVRSKGGYIIQNKGATFYGVARCLAQICQAILDNQNLVVPISAPLNGEYGLYDMYLGSPAIINNEGIAQVIATPLSQDELKKMKISATQLAAILEQI</sequence>
<dbReference type="Gene3D" id="3.90.110.10">
    <property type="entry name" value="Lactate dehydrogenase/glycoside hydrolase, family 4, C-terminal"/>
    <property type="match status" value="1"/>
</dbReference>
<evidence type="ECO:0000256" key="11">
    <source>
        <dbReference type="PIRSR" id="PIRSR000102-1"/>
    </source>
</evidence>
<dbReference type="PRINTS" id="PR00086">
    <property type="entry name" value="LLDHDRGNASE"/>
</dbReference>
<dbReference type="FunFam" id="3.40.50.720:FF:000018">
    <property type="entry name" value="Malate dehydrogenase"/>
    <property type="match status" value="1"/>
</dbReference>
<dbReference type="GO" id="GO:0005737">
    <property type="term" value="C:cytoplasm"/>
    <property type="evidence" value="ECO:0007669"/>
    <property type="project" value="UniProtKB-SubCell"/>
</dbReference>
<proteinExistence type="inferred from homology"/>
<evidence type="ECO:0000256" key="10">
    <source>
        <dbReference type="HAMAP-Rule" id="MF_00488"/>
    </source>
</evidence>
<accession>A0A3R6ZDB9</accession>